<comment type="similarity">
    <text evidence="2">Belongs to the GILT family.</text>
</comment>
<dbReference type="SUPFAM" id="SSF52833">
    <property type="entry name" value="Thioredoxin-like"/>
    <property type="match status" value="1"/>
</dbReference>
<keyword evidence="5" id="KW-0325">Glycoprotein</keyword>
<dbReference type="Pfam" id="PF03227">
    <property type="entry name" value="GILT"/>
    <property type="match status" value="2"/>
</dbReference>
<dbReference type="GO" id="GO:0016671">
    <property type="term" value="F:oxidoreductase activity, acting on a sulfur group of donors, disulfide as acceptor"/>
    <property type="evidence" value="ECO:0007669"/>
    <property type="project" value="InterPro"/>
</dbReference>
<proteinExistence type="inferred from homology"/>
<feature type="chain" id="PRO_5040156597" evidence="6">
    <location>
        <begin position="22"/>
        <end position="443"/>
    </location>
</feature>
<organism evidence="7 8">
    <name type="scientific">Spodoptera littoralis</name>
    <name type="common">Egyptian cotton leafworm</name>
    <dbReference type="NCBI Taxonomy" id="7109"/>
    <lineage>
        <taxon>Eukaryota</taxon>
        <taxon>Metazoa</taxon>
        <taxon>Ecdysozoa</taxon>
        <taxon>Arthropoda</taxon>
        <taxon>Hexapoda</taxon>
        <taxon>Insecta</taxon>
        <taxon>Pterygota</taxon>
        <taxon>Neoptera</taxon>
        <taxon>Endopterygota</taxon>
        <taxon>Lepidoptera</taxon>
        <taxon>Glossata</taxon>
        <taxon>Ditrysia</taxon>
        <taxon>Noctuoidea</taxon>
        <taxon>Noctuidae</taxon>
        <taxon>Amphipyrinae</taxon>
        <taxon>Spodoptera</taxon>
    </lineage>
</organism>
<dbReference type="PANTHER" id="PTHR13234:SF8">
    <property type="entry name" value="GAMMA-INTERFERON-INDUCIBLE LYSOSOMAL THIOL REDUCTASE"/>
    <property type="match status" value="1"/>
</dbReference>
<dbReference type="InterPro" id="IPR036249">
    <property type="entry name" value="Thioredoxin-like_sf"/>
</dbReference>
<sequence>MFLYKTHVFLIISLSLITVRAQDDEIFSNLIDGGLTPMQNFKADLYEVDRKEPTEEPEKVEIKLFYECLCPDCRLFDTTSLKPTVAKLAPYLKLNLYPYGNAQTTEISDGVYKFKCQHGPKECYGNRLHACAIDYLSNITATVFFNSCLMDSTRKNNGSDDEAADECGRILGIHPGQIKFCAKHDRGMYLLKHFGDESKKVGFKYVPYILINGVENDGSKFMKDVCAAFKHPPAACAQAQASFSRPPTDTSDVTTIKDKVQIKVYYESLCPFSAQFFVSQLKPTMERLGPYLDIHLIPYGHAKTRRVKSAYKFTCQHGIPECFGNTVQACAIDVLRNITRAVSFNACLLQNTSYRSGYDYFISVFHWCGSQDNVDVQTIWRCVHSDHGSVLVKRYGDETHALAPSFVPFVTIDDSTIYQDHALTNLYSTVCKLLKPTPRECPL</sequence>
<evidence type="ECO:0000256" key="3">
    <source>
        <dbReference type="ARBA" id="ARBA00022525"/>
    </source>
</evidence>
<evidence type="ECO:0000256" key="1">
    <source>
        <dbReference type="ARBA" id="ARBA00004613"/>
    </source>
</evidence>
<gene>
    <name evidence="7" type="ORF">SPLIT_LOCUS5022</name>
</gene>
<dbReference type="AlphaFoldDB" id="A0A9P0N249"/>
<dbReference type="InterPro" id="IPR004911">
    <property type="entry name" value="Interferon-induced_GILT"/>
</dbReference>
<keyword evidence="4 6" id="KW-0732">Signal</keyword>
<accession>A0A9P0N249</accession>
<evidence type="ECO:0000313" key="8">
    <source>
        <dbReference type="Proteomes" id="UP001153321"/>
    </source>
</evidence>
<evidence type="ECO:0000256" key="2">
    <source>
        <dbReference type="ARBA" id="ARBA00005679"/>
    </source>
</evidence>
<evidence type="ECO:0000256" key="4">
    <source>
        <dbReference type="ARBA" id="ARBA00022729"/>
    </source>
</evidence>
<dbReference type="EMBL" id="LR824533">
    <property type="protein sequence ID" value="CAH1639666.1"/>
    <property type="molecule type" value="Genomic_DNA"/>
</dbReference>
<evidence type="ECO:0000256" key="6">
    <source>
        <dbReference type="SAM" id="SignalP"/>
    </source>
</evidence>
<keyword evidence="3" id="KW-0964">Secreted</keyword>
<evidence type="ECO:0000313" key="7">
    <source>
        <dbReference type="EMBL" id="CAH1639666.1"/>
    </source>
</evidence>
<dbReference type="PANTHER" id="PTHR13234">
    <property type="entry name" value="GAMMA-INTERFERON INDUCIBLE LYSOSOMAL THIOL REDUCTASE GILT"/>
    <property type="match status" value="1"/>
</dbReference>
<reference evidence="7" key="1">
    <citation type="submission" date="2022-02" db="EMBL/GenBank/DDBJ databases">
        <authorList>
            <person name="King R."/>
        </authorList>
    </citation>
    <scope>NUCLEOTIDE SEQUENCE</scope>
</reference>
<evidence type="ECO:0000256" key="5">
    <source>
        <dbReference type="ARBA" id="ARBA00023180"/>
    </source>
</evidence>
<feature type="signal peptide" evidence="6">
    <location>
        <begin position="1"/>
        <end position="21"/>
    </location>
</feature>
<name>A0A9P0N249_SPOLI</name>
<keyword evidence="8" id="KW-1185">Reference proteome</keyword>
<dbReference type="GO" id="GO:0005576">
    <property type="term" value="C:extracellular region"/>
    <property type="evidence" value="ECO:0007669"/>
    <property type="project" value="UniProtKB-SubCell"/>
</dbReference>
<protein>
    <submittedName>
        <fullName evidence="7">Uncharacterized protein</fullName>
    </submittedName>
</protein>
<dbReference type="Gene3D" id="3.40.30.10">
    <property type="entry name" value="Glutaredoxin"/>
    <property type="match status" value="1"/>
</dbReference>
<comment type="subcellular location">
    <subcellularLocation>
        <location evidence="1">Secreted</location>
    </subcellularLocation>
</comment>
<dbReference type="Proteomes" id="UP001153321">
    <property type="component" value="Chromosome 2"/>
</dbReference>